<protein>
    <submittedName>
        <fullName evidence="1">Uncharacterized protein</fullName>
    </submittedName>
</protein>
<dbReference type="AlphaFoldDB" id="A0A6J4UL21"/>
<gene>
    <name evidence="1" type="ORF">AVDCRST_MAG73-2885</name>
</gene>
<sequence>ATLEIWVWSANVAGRRETTPALLSGGGVGRWRASRIV</sequence>
<proteinExistence type="predicted"/>
<feature type="non-terminal residue" evidence="1">
    <location>
        <position position="1"/>
    </location>
</feature>
<name>A0A6J4UL21_9BACT</name>
<dbReference type="EMBL" id="CADCWE010000192">
    <property type="protein sequence ID" value="CAA9550717.1"/>
    <property type="molecule type" value="Genomic_DNA"/>
</dbReference>
<reference evidence="1" key="1">
    <citation type="submission" date="2020-02" db="EMBL/GenBank/DDBJ databases">
        <authorList>
            <person name="Meier V. D."/>
        </authorList>
    </citation>
    <scope>NUCLEOTIDE SEQUENCE</scope>
    <source>
        <strain evidence="1">AVDCRST_MAG73</strain>
    </source>
</reference>
<accession>A0A6J4UL21</accession>
<feature type="non-terminal residue" evidence="1">
    <location>
        <position position="37"/>
    </location>
</feature>
<evidence type="ECO:0000313" key="1">
    <source>
        <dbReference type="EMBL" id="CAA9550717.1"/>
    </source>
</evidence>
<organism evidence="1">
    <name type="scientific">uncultured Thermomicrobiales bacterium</name>
    <dbReference type="NCBI Taxonomy" id="1645740"/>
    <lineage>
        <taxon>Bacteria</taxon>
        <taxon>Pseudomonadati</taxon>
        <taxon>Thermomicrobiota</taxon>
        <taxon>Thermomicrobia</taxon>
        <taxon>Thermomicrobiales</taxon>
        <taxon>environmental samples</taxon>
    </lineage>
</organism>